<evidence type="ECO:0000313" key="2">
    <source>
        <dbReference type="EMBL" id="QHT92996.1"/>
    </source>
</evidence>
<dbReference type="InterPro" id="IPR001173">
    <property type="entry name" value="Glyco_trans_2-like"/>
</dbReference>
<proteinExistence type="predicted"/>
<feature type="domain" description="Glycosyltransferase 2-like" evidence="1">
    <location>
        <begin position="8"/>
        <end position="94"/>
    </location>
</feature>
<dbReference type="AlphaFoldDB" id="A0A6C0IKP4"/>
<dbReference type="SUPFAM" id="SSF53448">
    <property type="entry name" value="Nucleotide-diphospho-sugar transferases"/>
    <property type="match status" value="1"/>
</dbReference>
<dbReference type="Pfam" id="PF00535">
    <property type="entry name" value="Glycos_transf_2"/>
    <property type="match status" value="1"/>
</dbReference>
<organism evidence="2">
    <name type="scientific">viral metagenome</name>
    <dbReference type="NCBI Taxonomy" id="1070528"/>
    <lineage>
        <taxon>unclassified sequences</taxon>
        <taxon>metagenomes</taxon>
        <taxon>organismal metagenomes</taxon>
    </lineage>
</organism>
<dbReference type="Gene3D" id="1.25.40.10">
    <property type="entry name" value="Tetratricopeptide repeat domain"/>
    <property type="match status" value="1"/>
</dbReference>
<accession>A0A6C0IKP4</accession>
<reference evidence="2" key="1">
    <citation type="journal article" date="2020" name="Nature">
        <title>Giant virus diversity and host interactions through global metagenomics.</title>
        <authorList>
            <person name="Schulz F."/>
            <person name="Roux S."/>
            <person name="Paez-Espino D."/>
            <person name="Jungbluth S."/>
            <person name="Walsh D.A."/>
            <person name="Denef V.J."/>
            <person name="McMahon K.D."/>
            <person name="Konstantinidis K.T."/>
            <person name="Eloe-Fadrosh E.A."/>
            <person name="Kyrpides N.C."/>
            <person name="Woyke T."/>
        </authorList>
    </citation>
    <scope>NUCLEOTIDE SEQUENCE</scope>
    <source>
        <strain evidence="2">GVMAG-M-3300023210-19</strain>
    </source>
</reference>
<dbReference type="Gene3D" id="3.90.550.10">
    <property type="entry name" value="Spore Coat Polysaccharide Biosynthesis Protein SpsA, Chain A"/>
    <property type="match status" value="1"/>
</dbReference>
<dbReference type="InterPro" id="IPR029044">
    <property type="entry name" value="Nucleotide-diphossugar_trans"/>
</dbReference>
<dbReference type="PANTHER" id="PTHR43630:SF2">
    <property type="entry name" value="GLYCOSYLTRANSFERASE"/>
    <property type="match status" value="1"/>
</dbReference>
<sequence length="685" mass="80962">MPKICLNMIVKNESKIITRFFDSVLPFIDGYCICDTGSTDNTREIIQSYFQEKNIPGKIVEKEFVDFSTNRNYALSECISMKDMDYVLLLDADMKLCVGNMDISAFKQNMHHDTYFLFQGNDQFFYKNVRIVRNRPEYSYWGVTHEYMSTPNGCKQDTIQKNDMFIHDIGDGGAKDDKFARDIRLLKKGLESSPNNERYLFYLANSYLDSGQYQGAIDTYKQRIKVGGWKEEVWYCYYSIGRAYNLLFTSDNMRNSNYIFHAVHYWMEAYNYYPDRIENLYEIVKLYREQGKYNLAYQFYLMADYQRKHHYSDDHLFHAKSIYDYKLDYELSIMAFYVDVKPTDIHKNIYRLLSNNVIDDTIFNNILSNYKFYTPRLRDLDKGEHPQNKIQDVCREFVKTNPGFSMSTPSIAMTEAGELAMNVRYVNYKINEKGEYINKDKIISRNVMYVLDQQGENLRTSFNVQHDAQYDGLYVGLEDIKLIDNDGHLTYICNRGIQPNKIQVEYGLIEASGVCSSRLLELEHQHPIEKNWVLFKNKNNSSLQFIYNWCPLQIGTFLDKSETNDTRTHNSFISEKHNTPRLFQRVRGSTNGIVVDNELWFVCHVVSYENRRQYYHIFVVLDPENEYKLKKYSQLFTFEKEHVEYTTGFVYNTNKKKFVIGYSTNDNTTNFVDISKEDVDNMFIG</sequence>
<dbReference type="PANTHER" id="PTHR43630">
    <property type="entry name" value="POLY-BETA-1,6-N-ACETYL-D-GLUCOSAMINE SYNTHASE"/>
    <property type="match status" value="1"/>
</dbReference>
<protein>
    <recommendedName>
        <fullName evidence="1">Glycosyltransferase 2-like domain-containing protein</fullName>
    </recommendedName>
</protein>
<dbReference type="SUPFAM" id="SSF48452">
    <property type="entry name" value="TPR-like"/>
    <property type="match status" value="1"/>
</dbReference>
<name>A0A6C0IKP4_9ZZZZ</name>
<dbReference type="EMBL" id="MN740199">
    <property type="protein sequence ID" value="QHT92996.1"/>
    <property type="molecule type" value="Genomic_DNA"/>
</dbReference>
<dbReference type="InterPro" id="IPR011990">
    <property type="entry name" value="TPR-like_helical_dom_sf"/>
</dbReference>
<evidence type="ECO:0000259" key="1">
    <source>
        <dbReference type="Pfam" id="PF00535"/>
    </source>
</evidence>